<reference evidence="2" key="1">
    <citation type="submission" date="2015-08" db="EMBL/GenBank/DDBJ databases">
        <title>Complete Genome Sequence of Azospirillum thiophilum BV-S.</title>
        <authorList>
            <person name="Fomenkov A."/>
            <person name="Vincze T."/>
            <person name="Grabovich M."/>
            <person name="Dubinina G."/>
            <person name="Orlova M."/>
            <person name="Belousova E."/>
            <person name="Roberts R.J."/>
        </authorList>
    </citation>
    <scope>NUCLEOTIDE SEQUENCE [LARGE SCALE GENOMIC DNA]</scope>
    <source>
        <strain evidence="2">BV-S</strain>
    </source>
</reference>
<dbReference type="InterPro" id="IPR009297">
    <property type="entry name" value="DUF952"/>
</dbReference>
<protein>
    <submittedName>
        <fullName evidence="1">Glutathione S-transferase</fullName>
    </submittedName>
</protein>
<dbReference type="PANTHER" id="PTHR34129:SF1">
    <property type="entry name" value="DUF952 DOMAIN-CONTAINING PROTEIN"/>
    <property type="match status" value="1"/>
</dbReference>
<dbReference type="KEGG" id="ati:AL072_06540"/>
<dbReference type="RefSeq" id="WP_045581012.1">
    <property type="nucleotide sequence ID" value="NZ_CP012401.1"/>
</dbReference>
<evidence type="ECO:0000313" key="1">
    <source>
        <dbReference type="EMBL" id="ALG70624.1"/>
    </source>
</evidence>
<dbReference type="EMBL" id="CP012401">
    <property type="protein sequence ID" value="ALG70624.1"/>
    <property type="molecule type" value="Genomic_DNA"/>
</dbReference>
<keyword evidence="2" id="KW-1185">Reference proteome</keyword>
<organism evidence="1 2">
    <name type="scientific">Azospirillum thiophilum</name>
    <dbReference type="NCBI Taxonomy" id="528244"/>
    <lineage>
        <taxon>Bacteria</taxon>
        <taxon>Pseudomonadati</taxon>
        <taxon>Pseudomonadota</taxon>
        <taxon>Alphaproteobacteria</taxon>
        <taxon>Rhodospirillales</taxon>
        <taxon>Azospirillaceae</taxon>
        <taxon>Azospirillum</taxon>
    </lineage>
</organism>
<dbReference type="AlphaFoldDB" id="A0AAC8VW42"/>
<dbReference type="Pfam" id="PF06108">
    <property type="entry name" value="DUF952"/>
    <property type="match status" value="1"/>
</dbReference>
<gene>
    <name evidence="1" type="ORF">AL072_06540</name>
</gene>
<name>A0AAC8VW42_9PROT</name>
<dbReference type="Gene3D" id="3.20.170.20">
    <property type="entry name" value="Protein of unknown function DUF952"/>
    <property type="match status" value="1"/>
</dbReference>
<dbReference type="Proteomes" id="UP000069935">
    <property type="component" value="Chromosome 1"/>
</dbReference>
<evidence type="ECO:0000313" key="2">
    <source>
        <dbReference type="Proteomes" id="UP000069935"/>
    </source>
</evidence>
<reference evidence="1 2" key="2">
    <citation type="journal article" date="2016" name="Genome Announc.">
        <title>Complete Genome Sequence of a Strain of Azospirillum thiophilum Isolated from a Sulfide Spring.</title>
        <authorList>
            <person name="Fomenkov A."/>
            <person name="Vincze T."/>
            <person name="Grabovich M."/>
            <person name="Anton B.P."/>
            <person name="Dubinina G."/>
            <person name="Orlova M."/>
            <person name="Belousova E."/>
            <person name="Roberts R.J."/>
        </authorList>
    </citation>
    <scope>NUCLEOTIDE SEQUENCE [LARGE SCALE GENOMIC DNA]</scope>
    <source>
        <strain evidence="1 2">BV-S</strain>
    </source>
</reference>
<dbReference type="SUPFAM" id="SSF56399">
    <property type="entry name" value="ADP-ribosylation"/>
    <property type="match status" value="1"/>
</dbReference>
<sequence length="124" mass="13485">MTDRIIHHMCRRDEWDAARPAGSYPGSSQDARDGFIHFSTAGQVVESAARHRAGQDGLLLLTVDADRLGDALRWEPSRGGQLFPHLYGPLPVGAVLRADPLPLGPDGHHVFPAGFPFTLQDLVP</sequence>
<accession>A0AAC8VW42</accession>
<dbReference type="PANTHER" id="PTHR34129">
    <property type="entry name" value="BLR1139 PROTEIN"/>
    <property type="match status" value="1"/>
</dbReference>
<proteinExistence type="predicted"/>